<comment type="caution">
    <text evidence="5">The sequence shown here is derived from an EMBL/GenBank/DDBJ whole genome shotgun (WGS) entry which is preliminary data.</text>
</comment>
<organism evidence="5 6">
    <name type="scientific">Amycolatopsis tucumanensis</name>
    <dbReference type="NCBI Taxonomy" id="401106"/>
    <lineage>
        <taxon>Bacteria</taxon>
        <taxon>Bacillati</taxon>
        <taxon>Actinomycetota</taxon>
        <taxon>Actinomycetes</taxon>
        <taxon>Pseudonocardiales</taxon>
        <taxon>Pseudonocardiaceae</taxon>
        <taxon>Amycolatopsis</taxon>
    </lineage>
</organism>
<feature type="DNA-binding region" description="OmpR/PhoB-type" evidence="3">
    <location>
        <begin position="1"/>
        <end position="92"/>
    </location>
</feature>
<dbReference type="Gene3D" id="1.10.10.10">
    <property type="entry name" value="Winged helix-like DNA-binding domain superfamily/Winged helix DNA-binding domain"/>
    <property type="match status" value="1"/>
</dbReference>
<proteinExistence type="inferred from homology"/>
<gene>
    <name evidence="5" type="ORF">GCM10022380_65470</name>
</gene>
<dbReference type="InterPro" id="IPR027417">
    <property type="entry name" value="P-loop_NTPase"/>
</dbReference>
<protein>
    <submittedName>
        <fullName evidence="5">BTAD domain-containing putative transcriptional regulator</fullName>
    </submittedName>
</protein>
<evidence type="ECO:0000313" key="6">
    <source>
        <dbReference type="Proteomes" id="UP001501624"/>
    </source>
</evidence>
<evidence type="ECO:0000313" key="5">
    <source>
        <dbReference type="EMBL" id="GAA3838229.1"/>
    </source>
</evidence>
<dbReference type="InterPro" id="IPR011990">
    <property type="entry name" value="TPR-like_helical_dom_sf"/>
</dbReference>
<dbReference type="EMBL" id="BAABCM010000011">
    <property type="protein sequence ID" value="GAA3838229.1"/>
    <property type="molecule type" value="Genomic_DNA"/>
</dbReference>
<dbReference type="SMART" id="SM00862">
    <property type="entry name" value="Trans_reg_C"/>
    <property type="match status" value="1"/>
</dbReference>
<sequence length="1059" mass="112567">MLGPLAVQAADGAAVAVPEAKVRALLADLLVHEGRPVPVSRLAGDLWGERLPGNPANTLQTKISQLRRALEAAEPGARALVVRQPPGYALRVPEDAVDAGRFRALVGRAKAGRDPARTAALLREALALWRGQALADFAEEPFAAGYAQRLEEERLAAVEELAQARLALGEHAELAGELGDLVAEHPLRERLRALHMRALYRSGRQSEALASYTALRERLADELGLEPGPELVRLQQAILRQDPALDPAPAPEPGPRSNLPVPLTDLVGREAAVREVRQALEHARLVTLTGPGGVGKTRLALEVAGGVAVPDGVWLVELAGLGEHGPARPAEAVAAVLGVRDDAGDLTARLADAVRDRRLLLVLDNCEHLVEPVAALAARLLAAAPGLRILATSREPLGLTGETLWTVPPLGIPAAGHADRERPAAEVLPSVREFSAVRLFVARAAAAAPGFALTEGNVHAVAGICRTLDGLPLALELAATRVRALGVHELLARLGDRFRLLATGARDAPARQRTLRAMIDWSWELLSTSEREVLRRLAVHAEGCGLEAAEEVCGGEPGTVLDVLGRLVDRSLVVCEHGELGPRYRLLESVRAYSLERLAEAGEAEPVRSRHARHYTALAERADPLLRRTGQCHWLETLDAESANLRAALDTLVRQGAADEALRLVTSLAWYWFLRGRLGEALRSLRTALAVPGEVAPGRRVAARAWLAGLGVLAGGRFDPAVAEEAATIPEVAVRSRALWFLGYVLGTVADLAGASKLTGAALDGFASLGDRWGTAAGLAESASQLIARGDLAGAHAAAEESAAIFAEVGDRWGQVQASFALGTLAEFEGRYADAERLHTESLRRAEQLGLWPEVSYQLSWLGRTALLAGDFAEARRLHERAERVAVESGFTPGEMYARTGLALGARREGALDEAERQLRVLLDWHGLVENEPGNTLVCAELGFVAELRGDADGAFTWHRRALTIARRGSDPRAVALALEGLAGAHALTGAHTLAARLLGAADHARRSVGTPLPQAERGDVDRIEAKARTALGEEPYAAEHALGAGLALDDLITEGQPA</sequence>
<dbReference type="InterPro" id="IPR049945">
    <property type="entry name" value="AAA_22"/>
</dbReference>
<dbReference type="Pfam" id="PF13401">
    <property type="entry name" value="AAA_22"/>
    <property type="match status" value="1"/>
</dbReference>
<dbReference type="PROSITE" id="PS51755">
    <property type="entry name" value="OMPR_PHOB"/>
    <property type="match status" value="1"/>
</dbReference>
<evidence type="ECO:0000256" key="3">
    <source>
        <dbReference type="PROSITE-ProRule" id="PRU01091"/>
    </source>
</evidence>
<dbReference type="InterPro" id="IPR016032">
    <property type="entry name" value="Sig_transdc_resp-reg_C-effctor"/>
</dbReference>
<evidence type="ECO:0000259" key="4">
    <source>
        <dbReference type="PROSITE" id="PS51755"/>
    </source>
</evidence>
<dbReference type="InterPro" id="IPR036388">
    <property type="entry name" value="WH-like_DNA-bd_sf"/>
</dbReference>
<feature type="domain" description="OmpR/PhoB-type" evidence="4">
    <location>
        <begin position="1"/>
        <end position="92"/>
    </location>
</feature>
<dbReference type="PANTHER" id="PTHR47691:SF3">
    <property type="entry name" value="HTH-TYPE TRANSCRIPTIONAL REGULATOR RV0890C-RELATED"/>
    <property type="match status" value="1"/>
</dbReference>
<accession>A0ABP7JA48</accession>
<evidence type="ECO:0000256" key="2">
    <source>
        <dbReference type="ARBA" id="ARBA00023125"/>
    </source>
</evidence>
<dbReference type="InterPro" id="IPR001867">
    <property type="entry name" value="OmpR/PhoB-type_DNA-bd"/>
</dbReference>
<keyword evidence="2 3" id="KW-0238">DNA-binding</keyword>
<dbReference type="CDD" id="cd15831">
    <property type="entry name" value="BTAD"/>
    <property type="match status" value="1"/>
</dbReference>
<evidence type="ECO:0000256" key="1">
    <source>
        <dbReference type="ARBA" id="ARBA00005820"/>
    </source>
</evidence>
<dbReference type="InterPro" id="IPR058852">
    <property type="entry name" value="HTH_77"/>
</dbReference>
<dbReference type="Pfam" id="PF03704">
    <property type="entry name" value="BTAD"/>
    <property type="match status" value="1"/>
</dbReference>
<comment type="similarity">
    <text evidence="1">Belongs to the AfsR/DnrI/RedD regulatory family.</text>
</comment>
<keyword evidence="6" id="KW-1185">Reference proteome</keyword>
<dbReference type="Proteomes" id="UP001501624">
    <property type="component" value="Unassembled WGS sequence"/>
</dbReference>
<dbReference type="SMART" id="SM01043">
    <property type="entry name" value="BTAD"/>
    <property type="match status" value="1"/>
</dbReference>
<dbReference type="InterPro" id="IPR005158">
    <property type="entry name" value="BTAD"/>
</dbReference>
<dbReference type="PRINTS" id="PR00364">
    <property type="entry name" value="DISEASERSIST"/>
</dbReference>
<dbReference type="Gene3D" id="3.40.50.300">
    <property type="entry name" value="P-loop containing nucleotide triphosphate hydrolases"/>
    <property type="match status" value="1"/>
</dbReference>
<dbReference type="SUPFAM" id="SSF48452">
    <property type="entry name" value="TPR-like"/>
    <property type="match status" value="3"/>
</dbReference>
<dbReference type="SUPFAM" id="SSF52540">
    <property type="entry name" value="P-loop containing nucleoside triphosphate hydrolases"/>
    <property type="match status" value="1"/>
</dbReference>
<dbReference type="Pfam" id="PF25872">
    <property type="entry name" value="HTH_77"/>
    <property type="match status" value="1"/>
</dbReference>
<dbReference type="Gene3D" id="1.25.40.10">
    <property type="entry name" value="Tetratricopeptide repeat domain"/>
    <property type="match status" value="3"/>
</dbReference>
<dbReference type="PANTHER" id="PTHR47691">
    <property type="entry name" value="REGULATOR-RELATED"/>
    <property type="match status" value="1"/>
</dbReference>
<reference evidence="6" key="1">
    <citation type="journal article" date="2019" name="Int. J. Syst. Evol. Microbiol.">
        <title>The Global Catalogue of Microorganisms (GCM) 10K type strain sequencing project: providing services to taxonomists for standard genome sequencing and annotation.</title>
        <authorList>
            <consortium name="The Broad Institute Genomics Platform"/>
            <consortium name="The Broad Institute Genome Sequencing Center for Infectious Disease"/>
            <person name="Wu L."/>
            <person name="Ma J."/>
        </authorList>
    </citation>
    <scope>NUCLEOTIDE SEQUENCE [LARGE SCALE GENOMIC DNA]</scope>
    <source>
        <strain evidence="6">JCM 17017</strain>
    </source>
</reference>
<name>A0ABP7JA48_9PSEU</name>
<dbReference type="Pfam" id="PF00486">
    <property type="entry name" value="Trans_reg_C"/>
    <property type="match status" value="1"/>
</dbReference>
<dbReference type="SUPFAM" id="SSF46894">
    <property type="entry name" value="C-terminal effector domain of the bipartite response regulators"/>
    <property type="match status" value="1"/>
</dbReference>